<name>A0A133XPZ2_9ACTN</name>
<dbReference type="EMBL" id="LSCR01000042">
    <property type="protein sequence ID" value="KXB33005.1"/>
    <property type="molecule type" value="Genomic_DNA"/>
</dbReference>
<dbReference type="SMART" id="SM00382">
    <property type="entry name" value="AAA"/>
    <property type="match status" value="1"/>
</dbReference>
<comment type="similarity">
    <text evidence="1">Belongs to the ABC transporter superfamily.</text>
</comment>
<dbReference type="Pfam" id="PF00005">
    <property type="entry name" value="ABC_tran"/>
    <property type="match status" value="1"/>
</dbReference>
<dbReference type="InterPro" id="IPR017911">
    <property type="entry name" value="MacB-like_ATP-bd"/>
</dbReference>
<evidence type="ECO:0000259" key="5">
    <source>
        <dbReference type="PROSITE" id="PS50893"/>
    </source>
</evidence>
<dbReference type="FunFam" id="3.40.50.300:FF:000032">
    <property type="entry name" value="Export ABC transporter ATP-binding protein"/>
    <property type="match status" value="1"/>
</dbReference>
<evidence type="ECO:0000313" key="7">
    <source>
        <dbReference type="Proteomes" id="UP000070675"/>
    </source>
</evidence>
<dbReference type="InterPro" id="IPR027417">
    <property type="entry name" value="P-loop_NTPase"/>
</dbReference>
<gene>
    <name evidence="6" type="ORF">HMPREF3192_01376</name>
</gene>
<dbReference type="InterPro" id="IPR003593">
    <property type="entry name" value="AAA+_ATPase"/>
</dbReference>
<dbReference type="PATRIC" id="fig|1393034.3.peg.1339"/>
<dbReference type="CDD" id="cd03255">
    <property type="entry name" value="ABC_MJ0796_LolCDE_FtsE"/>
    <property type="match status" value="1"/>
</dbReference>
<keyword evidence="4 6" id="KW-0067">ATP-binding</keyword>
<dbReference type="STRING" id="1393034.HMPREF3192_01376"/>
<reference evidence="7" key="1">
    <citation type="submission" date="2016-01" db="EMBL/GenBank/DDBJ databases">
        <authorList>
            <person name="Mitreva M."/>
            <person name="Pepin K.H."/>
            <person name="Mihindukulasuriya K.A."/>
            <person name="Fulton R."/>
            <person name="Fronick C."/>
            <person name="O'Laughlin M."/>
            <person name="Miner T."/>
            <person name="Herter B."/>
            <person name="Rosa B.A."/>
            <person name="Cordes M."/>
            <person name="Tomlinson C."/>
            <person name="Wollam A."/>
            <person name="Palsikar V.B."/>
            <person name="Mardis E.R."/>
            <person name="Wilson R.K."/>
        </authorList>
    </citation>
    <scope>NUCLEOTIDE SEQUENCE [LARGE SCALE GENOMIC DNA]</scope>
    <source>
        <strain evidence="7">DNF00019</strain>
    </source>
</reference>
<organism evidence="6 7">
    <name type="scientific">Atopobium deltae</name>
    <dbReference type="NCBI Taxonomy" id="1393034"/>
    <lineage>
        <taxon>Bacteria</taxon>
        <taxon>Bacillati</taxon>
        <taxon>Actinomycetota</taxon>
        <taxon>Coriobacteriia</taxon>
        <taxon>Coriobacteriales</taxon>
        <taxon>Atopobiaceae</taxon>
        <taxon>Atopobium</taxon>
    </lineage>
</organism>
<evidence type="ECO:0000256" key="4">
    <source>
        <dbReference type="ARBA" id="ARBA00022840"/>
    </source>
</evidence>
<accession>A0A133XPZ2</accession>
<keyword evidence="2" id="KW-0813">Transport</keyword>
<feature type="domain" description="ABC transporter" evidence="5">
    <location>
        <begin position="49"/>
        <end position="288"/>
    </location>
</feature>
<dbReference type="PANTHER" id="PTHR42798:SF7">
    <property type="entry name" value="ALPHA-D-RIBOSE 1-METHYLPHOSPHONATE 5-TRIPHOSPHATE SYNTHASE SUBUNIT PHNL"/>
    <property type="match status" value="1"/>
</dbReference>
<keyword evidence="3" id="KW-0547">Nucleotide-binding</keyword>
<evidence type="ECO:0000256" key="3">
    <source>
        <dbReference type="ARBA" id="ARBA00022741"/>
    </source>
</evidence>
<dbReference type="GO" id="GO:0022857">
    <property type="term" value="F:transmembrane transporter activity"/>
    <property type="evidence" value="ECO:0007669"/>
    <property type="project" value="UniProtKB-ARBA"/>
</dbReference>
<comment type="caution">
    <text evidence="6">The sequence shown here is derived from an EMBL/GenBank/DDBJ whole genome shotgun (WGS) entry which is preliminary data.</text>
</comment>
<evidence type="ECO:0000256" key="2">
    <source>
        <dbReference type="ARBA" id="ARBA00022448"/>
    </source>
</evidence>
<dbReference type="InterPro" id="IPR003439">
    <property type="entry name" value="ABC_transporter-like_ATP-bd"/>
</dbReference>
<dbReference type="GO" id="GO:0016887">
    <property type="term" value="F:ATP hydrolysis activity"/>
    <property type="evidence" value="ECO:0007669"/>
    <property type="project" value="InterPro"/>
</dbReference>
<evidence type="ECO:0000313" key="6">
    <source>
        <dbReference type="EMBL" id="KXB33005.1"/>
    </source>
</evidence>
<dbReference type="GO" id="GO:0098796">
    <property type="term" value="C:membrane protein complex"/>
    <property type="evidence" value="ECO:0007669"/>
    <property type="project" value="UniProtKB-ARBA"/>
</dbReference>
<evidence type="ECO:0000256" key="1">
    <source>
        <dbReference type="ARBA" id="ARBA00005417"/>
    </source>
</evidence>
<dbReference type="Gene3D" id="3.40.50.300">
    <property type="entry name" value="P-loop containing nucleotide triphosphate hydrolases"/>
    <property type="match status" value="1"/>
</dbReference>
<dbReference type="GO" id="GO:0005524">
    <property type="term" value="F:ATP binding"/>
    <property type="evidence" value="ECO:0007669"/>
    <property type="project" value="UniProtKB-KW"/>
</dbReference>
<dbReference type="PROSITE" id="PS50893">
    <property type="entry name" value="ABC_TRANSPORTER_2"/>
    <property type="match status" value="1"/>
</dbReference>
<proteinExistence type="inferred from homology"/>
<sequence>MSTFKRLLRKSFYAKAFTLKSTLKGITMLKPRHEKPAMQQSVTQPDTALRVSHLEKVYGTSSLYVRALAGVSFTVENGEFVAIMGSSGSGKSTLLQCIATIDEPTAGEVYIAGQNMAELSNKKLAEFRSRRLGFIFQDANLIDTLTARENITLPLAIARVNPREISQRVVEVATTLGVLEVLDKFPHHMSGGQRQRVAAARAMVSNPALILADEPTGALDVKNTRILLESLTKLNQEYQATVLMVTHDEYAASWCQRVLFIRDGKLFSELVRGDATRREFFDRIIAVIATMAGDVDAY</sequence>
<keyword evidence="7" id="KW-1185">Reference proteome</keyword>
<dbReference type="SUPFAM" id="SSF52540">
    <property type="entry name" value="P-loop containing nucleoside triphosphate hydrolases"/>
    <property type="match status" value="1"/>
</dbReference>
<dbReference type="PANTHER" id="PTHR42798">
    <property type="entry name" value="LIPOPROTEIN-RELEASING SYSTEM ATP-BINDING PROTEIN LOLD"/>
    <property type="match status" value="1"/>
</dbReference>
<dbReference type="Proteomes" id="UP000070675">
    <property type="component" value="Unassembled WGS sequence"/>
</dbReference>
<protein>
    <submittedName>
        <fullName evidence="6">ABC transporter, ATP-binding protein</fullName>
    </submittedName>
</protein>
<dbReference type="AlphaFoldDB" id="A0A133XPZ2"/>